<feature type="repeat" description="WD" evidence="4">
    <location>
        <begin position="217"/>
        <end position="253"/>
    </location>
</feature>
<evidence type="ECO:0000256" key="2">
    <source>
        <dbReference type="ARBA" id="ARBA00022574"/>
    </source>
</evidence>
<dbReference type="Pfam" id="PF23609">
    <property type="entry name" value="Beta-prop_EIPR1"/>
    <property type="match status" value="1"/>
</dbReference>
<dbReference type="KEGG" id="btab:109036795"/>
<feature type="domain" description="EIPR1-like beta-propeller" evidence="5">
    <location>
        <begin position="6"/>
        <end position="292"/>
    </location>
</feature>
<dbReference type="PANTHER" id="PTHR14205">
    <property type="entry name" value="WD-REPEAT PROTEIN"/>
    <property type="match status" value="1"/>
</dbReference>
<dbReference type="InterPro" id="IPR015943">
    <property type="entry name" value="WD40/YVTN_repeat-like_dom_sf"/>
</dbReference>
<dbReference type="EMBL" id="OU963867">
    <property type="protein sequence ID" value="CAH0391591.1"/>
    <property type="molecule type" value="Genomic_DNA"/>
</dbReference>
<dbReference type="InterPro" id="IPR036322">
    <property type="entry name" value="WD40_repeat_dom_sf"/>
</dbReference>
<name>A0A9P0F6W2_BEMTA</name>
<dbReference type="InterPro" id="IPR019775">
    <property type="entry name" value="WD40_repeat_CS"/>
</dbReference>
<protein>
    <recommendedName>
        <fullName evidence="5">EIPR1-like beta-propeller domain-containing protein</fullName>
    </recommendedName>
</protein>
<dbReference type="Pfam" id="PF00400">
    <property type="entry name" value="WD40"/>
    <property type="match status" value="1"/>
</dbReference>
<dbReference type="AlphaFoldDB" id="A0A9P0F6W2"/>
<keyword evidence="3" id="KW-0677">Repeat</keyword>
<reference evidence="6" key="1">
    <citation type="submission" date="2021-12" db="EMBL/GenBank/DDBJ databases">
        <authorList>
            <person name="King R."/>
        </authorList>
    </citation>
    <scope>NUCLEOTIDE SEQUENCE</scope>
</reference>
<evidence type="ECO:0000313" key="7">
    <source>
        <dbReference type="Proteomes" id="UP001152759"/>
    </source>
</evidence>
<accession>A0A9P0F6W2</accession>
<sequence length="390" mass="43857">MKEDIAIYGLEYKARTLSALTADTDSVGFLIGTQSLVMSNNQVHIVQLNEETNDMSAKIYQHDAGEIWSLISSPYDASLLVTCYNSVVTSPELQCTMGSSLWRLPNDDGTSESLLPLEKVCDFDFLSHGPEVKVTAFHPTDQTKLASVVENKILLWDLGKNSAKLTSETVMEGKGQPKFYSGKFNPQQSGSQFATLNETFVRGWDLRAQSSQVWVIQEAHSQFVRDLDFNPNRQHFLGTCGDDGKSKFWDMRNLTKPVITRSDHAHWVWSLRYNHYHDQLIATSSSDMKVILTCLSSISSESSYNQADDILDEDVENMGDLDVKNSNKPSESIKSDKNVDDVIATFEEHEDSVYCVEWSSADPWIVASLSYDGRLLINHVPKAEKYKIIL</sequence>
<evidence type="ECO:0000256" key="4">
    <source>
        <dbReference type="PROSITE-ProRule" id="PRU00221"/>
    </source>
</evidence>
<dbReference type="SUPFAM" id="SSF50978">
    <property type="entry name" value="WD40 repeat-like"/>
    <property type="match status" value="1"/>
</dbReference>
<dbReference type="PROSITE" id="PS50082">
    <property type="entry name" value="WD_REPEATS_2"/>
    <property type="match status" value="1"/>
</dbReference>
<dbReference type="Proteomes" id="UP001152759">
    <property type="component" value="Chromosome 6"/>
</dbReference>
<keyword evidence="7" id="KW-1185">Reference proteome</keyword>
<organism evidence="6 7">
    <name type="scientific">Bemisia tabaci</name>
    <name type="common">Sweetpotato whitefly</name>
    <name type="synonym">Aleurodes tabaci</name>
    <dbReference type="NCBI Taxonomy" id="7038"/>
    <lineage>
        <taxon>Eukaryota</taxon>
        <taxon>Metazoa</taxon>
        <taxon>Ecdysozoa</taxon>
        <taxon>Arthropoda</taxon>
        <taxon>Hexapoda</taxon>
        <taxon>Insecta</taxon>
        <taxon>Pterygota</taxon>
        <taxon>Neoptera</taxon>
        <taxon>Paraneoptera</taxon>
        <taxon>Hemiptera</taxon>
        <taxon>Sternorrhyncha</taxon>
        <taxon>Aleyrodoidea</taxon>
        <taxon>Aleyrodidae</taxon>
        <taxon>Aleyrodinae</taxon>
        <taxon>Bemisia</taxon>
    </lineage>
</organism>
<dbReference type="SMART" id="SM00320">
    <property type="entry name" value="WD40"/>
    <property type="match status" value="4"/>
</dbReference>
<evidence type="ECO:0000313" key="6">
    <source>
        <dbReference type="EMBL" id="CAH0391591.1"/>
    </source>
</evidence>
<dbReference type="PROSITE" id="PS50294">
    <property type="entry name" value="WD_REPEATS_REGION"/>
    <property type="match status" value="1"/>
</dbReference>
<gene>
    <name evidence="6" type="ORF">BEMITA_LOCUS10192</name>
</gene>
<dbReference type="PROSITE" id="PS00678">
    <property type="entry name" value="WD_REPEATS_1"/>
    <property type="match status" value="1"/>
</dbReference>
<dbReference type="InterPro" id="IPR059104">
    <property type="entry name" value="Beta-prop_EIPR1-like"/>
</dbReference>
<dbReference type="InterPro" id="IPR040323">
    <property type="entry name" value="EIPR1"/>
</dbReference>
<proteinExistence type="inferred from homology"/>
<dbReference type="GO" id="GO:0016567">
    <property type="term" value="P:protein ubiquitination"/>
    <property type="evidence" value="ECO:0007669"/>
    <property type="project" value="TreeGrafter"/>
</dbReference>
<dbReference type="InterPro" id="IPR001680">
    <property type="entry name" value="WD40_rpt"/>
</dbReference>
<comment type="similarity">
    <text evidence="1">Belongs to the WD repeat EIPR1 family.</text>
</comment>
<evidence type="ECO:0000259" key="5">
    <source>
        <dbReference type="Pfam" id="PF23609"/>
    </source>
</evidence>
<evidence type="ECO:0000256" key="3">
    <source>
        <dbReference type="ARBA" id="ARBA00022737"/>
    </source>
</evidence>
<dbReference type="PANTHER" id="PTHR14205:SF15">
    <property type="entry name" value="EARP AND GARP COMPLEX-INTERACTING PROTEIN 1"/>
    <property type="match status" value="1"/>
</dbReference>
<evidence type="ECO:0000256" key="1">
    <source>
        <dbReference type="ARBA" id="ARBA00005672"/>
    </source>
</evidence>
<keyword evidence="2 4" id="KW-0853">WD repeat</keyword>
<dbReference type="Gene3D" id="2.130.10.10">
    <property type="entry name" value="YVTN repeat-like/Quinoprotein amine dehydrogenase"/>
    <property type="match status" value="1"/>
</dbReference>
<dbReference type="FunFam" id="2.130.10.10:FF:000732">
    <property type="entry name" value="EARP-interacting protein homolog"/>
    <property type="match status" value="1"/>
</dbReference>